<sequence length="545" mass="62053">MHIHKLPDDVLHGILQHSCYFQYPDFYKWKRLLLLLSICKRWRHLAIPLVYNRVYLSYYDQSEDTSIVDDEPVETIKGAKTKTNLDLFVINNCASLARYADIRILFTSNAFKGLNQTIERMKSVLKTWSGIKTLSLTLVNDVYFVEHQVTAELYDAAQINQLTKELYNLIPGILNLRLKGSRLDRTNKHLYGKLAGYYNNQLKQLSSRHAIGLSDNIYFAQISKLDILLNSENGYKLSQMCTTSLVHLNIRGVPVNYRWASFKTNNDVEQIVFPHLKTFNISYLSSTPSVDRTGTELYNNGRLKIHFPVLTKLHLWSPLGHCELLASAIFPEKMDTFDVLGSSKTMQVLSNMRIPQVKKLYLNVASTTSNIRHATLQLINKILENSPGSKKNKLIIHEDSIQIDPAVIEWSQLTLLHIGAQINMDIALKVIAKLPNVDELTFYNFVAENIPEEAFALKNTSGCHNKLEALNSSITKLMLGHNELGHSKDAVITVIKYLSVRLESLSLFGAQVAFDTDMSEFVNDYSHIYPNLTNVTFRLLTAKVL</sequence>
<keyword evidence="2" id="KW-1185">Reference proteome</keyword>
<evidence type="ECO:0000313" key="1">
    <source>
        <dbReference type="EMBL" id="PIA16925.1"/>
    </source>
</evidence>
<name>A0A2G5BD38_COERN</name>
<evidence type="ECO:0000313" key="2">
    <source>
        <dbReference type="Proteomes" id="UP000242474"/>
    </source>
</evidence>
<dbReference type="AlphaFoldDB" id="A0A2G5BD38"/>
<protein>
    <recommendedName>
        <fullName evidence="3">F-box domain-containing protein</fullName>
    </recommendedName>
</protein>
<gene>
    <name evidence="1" type="ORF">COEREDRAFT_86678</name>
</gene>
<proteinExistence type="predicted"/>
<reference evidence="1 2" key="1">
    <citation type="journal article" date="2015" name="Genome Biol. Evol.">
        <title>Phylogenomic analyses indicate that early fungi evolved digesting cell walls of algal ancestors of land plants.</title>
        <authorList>
            <person name="Chang Y."/>
            <person name="Wang S."/>
            <person name="Sekimoto S."/>
            <person name="Aerts A.L."/>
            <person name="Choi C."/>
            <person name="Clum A."/>
            <person name="LaButti K.M."/>
            <person name="Lindquist E.A."/>
            <person name="Yee Ngan C."/>
            <person name="Ohm R.A."/>
            <person name="Salamov A.A."/>
            <person name="Grigoriev I.V."/>
            <person name="Spatafora J.W."/>
            <person name="Berbee M.L."/>
        </authorList>
    </citation>
    <scope>NUCLEOTIDE SEQUENCE [LARGE SCALE GENOMIC DNA]</scope>
    <source>
        <strain evidence="1 2">NRRL 1564</strain>
    </source>
</reference>
<dbReference type="OrthoDB" id="5565580at2759"/>
<organism evidence="1 2">
    <name type="scientific">Coemansia reversa (strain ATCC 12441 / NRRL 1564)</name>
    <dbReference type="NCBI Taxonomy" id="763665"/>
    <lineage>
        <taxon>Eukaryota</taxon>
        <taxon>Fungi</taxon>
        <taxon>Fungi incertae sedis</taxon>
        <taxon>Zoopagomycota</taxon>
        <taxon>Kickxellomycotina</taxon>
        <taxon>Kickxellomycetes</taxon>
        <taxon>Kickxellales</taxon>
        <taxon>Kickxellaceae</taxon>
        <taxon>Coemansia</taxon>
    </lineage>
</organism>
<evidence type="ECO:0008006" key="3">
    <source>
        <dbReference type="Google" id="ProtNLM"/>
    </source>
</evidence>
<dbReference type="EMBL" id="KZ303497">
    <property type="protein sequence ID" value="PIA16925.1"/>
    <property type="molecule type" value="Genomic_DNA"/>
</dbReference>
<accession>A0A2G5BD38</accession>
<dbReference type="Proteomes" id="UP000242474">
    <property type="component" value="Unassembled WGS sequence"/>
</dbReference>